<evidence type="ECO:0000256" key="1">
    <source>
        <dbReference type="SAM" id="Phobius"/>
    </source>
</evidence>
<evidence type="ECO:0000313" key="3">
    <source>
        <dbReference type="Proteomes" id="UP000032417"/>
    </source>
</evidence>
<gene>
    <name evidence="2" type="ORF">ING2E5B_0402</name>
</gene>
<dbReference type="AlphaFoldDB" id="A0A098BYC2"/>
<protein>
    <submittedName>
        <fullName evidence="2">Putative membrane protein</fullName>
    </submittedName>
</protein>
<proteinExistence type="predicted"/>
<keyword evidence="1" id="KW-0812">Transmembrane</keyword>
<dbReference type="STRING" id="1562970.ING2E5B_0402"/>
<accession>A0A098BYC2</accession>
<dbReference type="EMBL" id="LN515532">
    <property type="protein sequence ID" value="CEA15171.1"/>
    <property type="molecule type" value="Genomic_DNA"/>
</dbReference>
<dbReference type="HOGENOM" id="CLU_3064647_0_0_10"/>
<keyword evidence="3" id="KW-1185">Reference proteome</keyword>
<keyword evidence="1" id="KW-0472">Membrane</keyword>
<organism evidence="2 3">
    <name type="scientific">Fermentimonas caenicola</name>
    <dbReference type="NCBI Taxonomy" id="1562970"/>
    <lineage>
        <taxon>Bacteria</taxon>
        <taxon>Pseudomonadati</taxon>
        <taxon>Bacteroidota</taxon>
        <taxon>Bacteroidia</taxon>
        <taxon>Bacteroidales</taxon>
        <taxon>Dysgonomonadaceae</taxon>
        <taxon>Fermentimonas</taxon>
    </lineage>
</organism>
<evidence type="ECO:0000313" key="2">
    <source>
        <dbReference type="EMBL" id="CEA15171.1"/>
    </source>
</evidence>
<sequence>MDPKIRNLFLLLFLLAFIATIVIYFSTDKDMKLTWWSGGAAIIFYLIYRFSKR</sequence>
<feature type="transmembrane region" description="Helical" evidence="1">
    <location>
        <begin position="7"/>
        <end position="27"/>
    </location>
</feature>
<name>A0A098BYC2_9BACT</name>
<keyword evidence="1" id="KW-1133">Transmembrane helix</keyword>
<feature type="transmembrane region" description="Helical" evidence="1">
    <location>
        <begin position="33"/>
        <end position="51"/>
    </location>
</feature>
<reference evidence="2 3" key="1">
    <citation type="submission" date="2014-08" db="EMBL/GenBank/DDBJ databases">
        <authorList>
            <person name="Wibberg D."/>
        </authorList>
    </citation>
    <scope>NUCLEOTIDE SEQUENCE [LARGE SCALE GENOMIC DNA]</scope>
    <source>
        <strain evidence="3">ING2-E5B</strain>
    </source>
</reference>
<dbReference type="Proteomes" id="UP000032417">
    <property type="component" value="Chromosome 1"/>
</dbReference>
<dbReference type="KEGG" id="pbt:ING2E5B_0402"/>